<comment type="caution">
    <text evidence="4">The sequence shown here is derived from an EMBL/GenBank/DDBJ whole genome shotgun (WGS) entry which is preliminary data.</text>
</comment>
<dbReference type="EMBL" id="JANDBD010000007">
    <property type="protein sequence ID" value="MCP9274112.1"/>
    <property type="molecule type" value="Genomic_DNA"/>
</dbReference>
<dbReference type="InterPro" id="IPR040442">
    <property type="entry name" value="Pyrv_kinase-like_dom_sf"/>
</dbReference>
<comment type="cofactor">
    <cofactor evidence="1">
        <name>Mg(2+)</name>
        <dbReference type="ChEBI" id="CHEBI:18420"/>
    </cofactor>
</comment>
<dbReference type="Gene3D" id="3.20.20.60">
    <property type="entry name" value="Phosphoenolpyruvate-binding domains"/>
    <property type="match status" value="2"/>
</dbReference>
<dbReference type="InterPro" id="IPR015813">
    <property type="entry name" value="Pyrv/PenolPyrv_kinase-like_dom"/>
</dbReference>
<keyword evidence="4" id="KW-0456">Lyase</keyword>
<dbReference type="RefSeq" id="WP_255061457.1">
    <property type="nucleotide sequence ID" value="NZ_JANDBD010000007.1"/>
</dbReference>
<protein>
    <submittedName>
        <fullName evidence="4">HpcH/HpaI aldolase/citrate lyase family protein</fullName>
    </submittedName>
</protein>
<proteinExistence type="predicted"/>
<keyword evidence="5" id="KW-1185">Reference proteome</keyword>
<keyword evidence="2" id="KW-0479">Metal-binding</keyword>
<keyword evidence="3" id="KW-0460">Magnesium</keyword>
<evidence type="ECO:0000256" key="3">
    <source>
        <dbReference type="ARBA" id="ARBA00022842"/>
    </source>
</evidence>
<evidence type="ECO:0000313" key="5">
    <source>
        <dbReference type="Proteomes" id="UP001651690"/>
    </source>
</evidence>
<dbReference type="SUPFAM" id="SSF51621">
    <property type="entry name" value="Phosphoenolpyruvate/pyruvate domain"/>
    <property type="match status" value="1"/>
</dbReference>
<dbReference type="Pfam" id="PF15617">
    <property type="entry name" value="C-C_Bond_Lyase"/>
    <property type="match status" value="1"/>
</dbReference>
<accession>A0ABT1M6R0</accession>
<evidence type="ECO:0000256" key="1">
    <source>
        <dbReference type="ARBA" id="ARBA00001946"/>
    </source>
</evidence>
<dbReference type="PANTHER" id="PTHR32308">
    <property type="entry name" value="LYASE BETA SUBUNIT, PUTATIVE (AFU_ORTHOLOGUE AFUA_4G13030)-RELATED"/>
    <property type="match status" value="1"/>
</dbReference>
<sequence>MTAATPQTSTKSIKHFRHLAPDEVDRLFHLEPEQLTEHSDPRLLALSLGATLYVPADRVDLAAAVARRISEGVCAIVLDLEDAIGDHAASAALENAVDALDTLARTGAARESQLFVRVRTLDCLGRICEGLTSGAEALSGFVFPKFTARVGETYLRAVAEAGDRLGRRLYCMPVLETGEVIHRPGRDVELTALQQLLDRYRSIVLAVRVGATDLCGTYGIRRDRDLTIYDVGVVASAIGDIVNYLGRADGSGHVITGPVWEYFADHERLFRSQLRTTPFEEQDAVRFREHLVSRDLDGLLRELILDRANGLSGKTVIHPTHIAAVHALAVVTLEEYRDATDVLAETAGGVRASEFRNKMNEARPHRVWAENVVRRARVFGVAAEGVTFVDLLTALAAR</sequence>
<dbReference type="Proteomes" id="UP001651690">
    <property type="component" value="Unassembled WGS sequence"/>
</dbReference>
<reference evidence="4 5" key="1">
    <citation type="submission" date="2022-06" db="EMBL/GenBank/DDBJ databases">
        <title>Mycolicibacterium sp. CAU 1645 isolated from seawater.</title>
        <authorList>
            <person name="Kim W."/>
        </authorList>
    </citation>
    <scope>NUCLEOTIDE SEQUENCE [LARGE SCALE GENOMIC DNA]</scope>
    <source>
        <strain evidence="4 5">CAU 1645</strain>
    </source>
</reference>
<dbReference type="InterPro" id="IPR039480">
    <property type="entry name" value="C-C_Bond_Lyase-like"/>
</dbReference>
<name>A0ABT1M6R0_9MYCO</name>
<dbReference type="PANTHER" id="PTHR32308:SF10">
    <property type="entry name" value="CITRATE LYASE SUBUNIT BETA"/>
    <property type="match status" value="1"/>
</dbReference>
<organism evidence="4 5">
    <name type="scientific">Mycolicibacterium arenosum</name>
    <dbReference type="NCBI Taxonomy" id="2952157"/>
    <lineage>
        <taxon>Bacteria</taxon>
        <taxon>Bacillati</taxon>
        <taxon>Actinomycetota</taxon>
        <taxon>Actinomycetes</taxon>
        <taxon>Mycobacteriales</taxon>
        <taxon>Mycobacteriaceae</taxon>
        <taxon>Mycolicibacterium</taxon>
    </lineage>
</organism>
<dbReference type="GO" id="GO:0016829">
    <property type="term" value="F:lyase activity"/>
    <property type="evidence" value="ECO:0007669"/>
    <property type="project" value="UniProtKB-KW"/>
</dbReference>
<gene>
    <name evidence="4" type="ORF">NM203_18140</name>
</gene>
<evidence type="ECO:0000313" key="4">
    <source>
        <dbReference type="EMBL" id="MCP9274112.1"/>
    </source>
</evidence>
<evidence type="ECO:0000256" key="2">
    <source>
        <dbReference type="ARBA" id="ARBA00022723"/>
    </source>
</evidence>